<keyword evidence="2" id="KW-1185">Reference proteome</keyword>
<accession>A0AAD2Q2D1</accession>
<feature type="non-terminal residue" evidence="1">
    <location>
        <position position="183"/>
    </location>
</feature>
<reference evidence="1" key="1">
    <citation type="submission" date="2023-11" db="EMBL/GenBank/DDBJ databases">
        <authorList>
            <person name="De Vega J J."/>
            <person name="De Vega J J."/>
        </authorList>
    </citation>
    <scope>NUCLEOTIDE SEQUENCE</scope>
</reference>
<evidence type="ECO:0000313" key="2">
    <source>
        <dbReference type="Proteomes" id="UP001295794"/>
    </source>
</evidence>
<name>A0AAD2Q2D1_9AGAR</name>
<dbReference type="AlphaFoldDB" id="A0AAD2Q2D1"/>
<comment type="caution">
    <text evidence="1">The sequence shown here is derived from an EMBL/GenBank/DDBJ whole genome shotgun (WGS) entry which is preliminary data.</text>
</comment>
<dbReference type="Proteomes" id="UP001295794">
    <property type="component" value="Unassembled WGS sequence"/>
</dbReference>
<protein>
    <submittedName>
        <fullName evidence="1">Uncharacterized protein</fullName>
    </submittedName>
</protein>
<evidence type="ECO:0000313" key="1">
    <source>
        <dbReference type="EMBL" id="CAK5266697.1"/>
    </source>
</evidence>
<gene>
    <name evidence="1" type="ORF">MYCIT1_LOCUS8605</name>
</gene>
<sequence>IFPSPPLHIAPIDYMHLRTAFAALLGLIVSGANAYGLHNSPVDLINVAYNASIFILPGAQSPATVYVAKNRETDSSSRWLEWYLDMPNRFYTHRESNLVLTVDRKTNRVVGTDSGTTFAQEDADNNDVQVIKLPYADAVWDIIHDDKDAHPEYGILVLRPADGTETQRWIDPVDFGPVGEQGR</sequence>
<proteinExistence type="predicted"/>
<dbReference type="EMBL" id="CAVNYO010000110">
    <property type="protein sequence ID" value="CAK5266697.1"/>
    <property type="molecule type" value="Genomic_DNA"/>
</dbReference>
<organism evidence="1 2">
    <name type="scientific">Mycena citricolor</name>
    <dbReference type="NCBI Taxonomy" id="2018698"/>
    <lineage>
        <taxon>Eukaryota</taxon>
        <taxon>Fungi</taxon>
        <taxon>Dikarya</taxon>
        <taxon>Basidiomycota</taxon>
        <taxon>Agaricomycotina</taxon>
        <taxon>Agaricomycetes</taxon>
        <taxon>Agaricomycetidae</taxon>
        <taxon>Agaricales</taxon>
        <taxon>Marasmiineae</taxon>
        <taxon>Mycenaceae</taxon>
        <taxon>Mycena</taxon>
    </lineage>
</organism>